<evidence type="ECO:0000256" key="4">
    <source>
        <dbReference type="ARBA" id="ARBA00022485"/>
    </source>
</evidence>
<dbReference type="RefSeq" id="WP_340346885.1">
    <property type="nucleotide sequence ID" value="NZ_JBBKZT010000021.1"/>
</dbReference>
<dbReference type="NCBIfam" id="NF009520">
    <property type="entry name" value="PRK12881.1"/>
    <property type="match status" value="1"/>
</dbReference>
<proteinExistence type="inferred from homology"/>
<evidence type="ECO:0000256" key="6">
    <source>
        <dbReference type="ARBA" id="ARBA00023004"/>
    </source>
</evidence>
<dbReference type="SUPFAM" id="SSF53732">
    <property type="entry name" value="Aconitase iron-sulfur domain"/>
    <property type="match status" value="1"/>
</dbReference>
<dbReference type="Gene3D" id="3.30.499.10">
    <property type="entry name" value="Aconitase, domain 3"/>
    <property type="match status" value="2"/>
</dbReference>
<evidence type="ECO:0000256" key="9">
    <source>
        <dbReference type="RuleBase" id="RU361275"/>
    </source>
</evidence>
<comment type="similarity">
    <text evidence="3 9">Belongs to the aconitase/IPM isomerase family.</text>
</comment>
<dbReference type="Pfam" id="PF00694">
    <property type="entry name" value="Aconitase_C"/>
    <property type="match status" value="1"/>
</dbReference>
<keyword evidence="9 12" id="KW-0456">Lyase</keyword>
<comment type="caution">
    <text evidence="12">The sequence shown here is derived from an EMBL/GenBank/DDBJ whole genome shotgun (WGS) entry which is preliminary data.</text>
</comment>
<evidence type="ECO:0000313" key="12">
    <source>
        <dbReference type="EMBL" id="MEJ8851305.1"/>
    </source>
</evidence>
<comment type="cofactor">
    <cofactor evidence="1">
        <name>[4Fe-4S] cluster</name>
        <dbReference type="ChEBI" id="CHEBI:49883"/>
    </cofactor>
</comment>
<dbReference type="InterPro" id="IPR015928">
    <property type="entry name" value="Aconitase/3IPM_dehydase_swvl"/>
</dbReference>
<reference evidence="12 13" key="1">
    <citation type="submission" date="2024-03" db="EMBL/GenBank/DDBJ databases">
        <title>Novel species of the genus Variovorax.</title>
        <authorList>
            <person name="Liu Q."/>
            <person name="Xin Y.-H."/>
        </authorList>
    </citation>
    <scope>NUCLEOTIDE SEQUENCE [LARGE SCALE GENOMIC DNA]</scope>
    <source>
        <strain evidence="12 13">KACC 18900</strain>
    </source>
</reference>
<dbReference type="Pfam" id="PF00330">
    <property type="entry name" value="Aconitase"/>
    <property type="match status" value="1"/>
</dbReference>
<keyword evidence="6 9" id="KW-0408">Iron</keyword>
<comment type="function">
    <text evidence="9">Catalyzes the isomerization of citrate to isocitrate via cis-aconitate.</text>
</comment>
<dbReference type="InterPro" id="IPR001030">
    <property type="entry name" value="Acoase/IPM_deHydtase_lsu_aba"/>
</dbReference>
<name>A0ABU8WUU7_9BURK</name>
<dbReference type="EC" id="4.2.1.3" evidence="9"/>
<comment type="pathway">
    <text evidence="2">Carbohydrate metabolism; tricarboxylic acid cycle; isocitrate from oxaloacetate: step 2/2.</text>
</comment>
<dbReference type="InterPro" id="IPR036008">
    <property type="entry name" value="Aconitase_4Fe-4S_dom"/>
</dbReference>
<dbReference type="SUPFAM" id="SSF52016">
    <property type="entry name" value="LeuD/IlvD-like"/>
    <property type="match status" value="1"/>
</dbReference>
<dbReference type="Gene3D" id="3.20.19.10">
    <property type="entry name" value="Aconitase, domain 4"/>
    <property type="match status" value="1"/>
</dbReference>
<dbReference type="PROSITE" id="PS01244">
    <property type="entry name" value="ACONITASE_2"/>
    <property type="match status" value="1"/>
</dbReference>
<dbReference type="PANTHER" id="PTHR11670">
    <property type="entry name" value="ACONITASE/IRON-RESPONSIVE ELEMENT FAMILY MEMBER"/>
    <property type="match status" value="1"/>
</dbReference>
<keyword evidence="13" id="KW-1185">Reference proteome</keyword>
<dbReference type="InterPro" id="IPR006249">
    <property type="entry name" value="Aconitase/IRP2"/>
</dbReference>
<feature type="domain" description="Aconitase/3-isopropylmalate dehydratase large subunit alpha/beta/alpha" evidence="10">
    <location>
        <begin position="72"/>
        <end position="543"/>
    </location>
</feature>
<dbReference type="InterPro" id="IPR015931">
    <property type="entry name" value="Acnase/IPM_dHydase_lsu_aba_1/3"/>
</dbReference>
<dbReference type="GO" id="GO:0003994">
    <property type="term" value="F:aconitate hydratase activity"/>
    <property type="evidence" value="ECO:0007669"/>
    <property type="project" value="UniProtKB-EC"/>
</dbReference>
<evidence type="ECO:0000256" key="1">
    <source>
        <dbReference type="ARBA" id="ARBA00001966"/>
    </source>
</evidence>
<accession>A0ABU8WUU7</accession>
<keyword evidence="5" id="KW-0479">Metal-binding</keyword>
<dbReference type="Gene3D" id="6.10.190.10">
    <property type="match status" value="1"/>
</dbReference>
<dbReference type="NCBIfam" id="TIGR01341">
    <property type="entry name" value="aconitase_1"/>
    <property type="match status" value="1"/>
</dbReference>
<dbReference type="NCBIfam" id="NF006757">
    <property type="entry name" value="PRK09277.1"/>
    <property type="match status" value="1"/>
</dbReference>
<evidence type="ECO:0000259" key="11">
    <source>
        <dbReference type="Pfam" id="PF00694"/>
    </source>
</evidence>
<evidence type="ECO:0000256" key="3">
    <source>
        <dbReference type="ARBA" id="ARBA00007185"/>
    </source>
</evidence>
<keyword evidence="7 9" id="KW-0411">Iron-sulfur</keyword>
<dbReference type="Proteomes" id="UP001385892">
    <property type="component" value="Unassembled WGS sequence"/>
</dbReference>
<sequence>MNRTQDFPVGHLDIDGTSAALVDMPALFGDELHRLPVVLRLLLENVIRNTGGAERTAAVAALFGWLERGTSDAEIAFQPGRVLMHDTTSTPALVDIAAMRNALEEAGVDPSVLNPGLPVEVSVDHSLAVEAYARPDAPELNLSHEIRRNEERYRFLKWASKSLRGVNVNPPGTGIMHTINLEQLATVVTTQERDGVLWVVPDMMIGTDSHTPMVNGIGVLGWGVGGLEAQTVMFGMPTMLRIPEVVGVRLTGALKPGALATDLALTVTQRLRDIGVSGEFVEFFGPGVSTLSAGERSVVANMAPEYGATTGYFPIDEQTLDYLKSTGRSAKAIARVEAYARRVGIWFEPGAEPRYSRTIDVDLSAVGMHIAGPRRPQDLLDYSHARETLAALNFTPKAADKDMPRFPVAIAAITSCTNTSDPALLIAAGLVARKARRLGLKVPHWVKTSLGPGSPAAADYLARAGLTDDLSAVGFDIVGFGCTTCIGNSGQLPEVIRNAMAAASIHPVAALSGNRNFPGRVHPDLDLGFLMSPPLVIAFALAGDAERDLSREPVQTTHEGKAIFLKDLWPTREEVAAHLALGADPADFGRAFRIATRNPAWHALPAPDTPLFPWDPKSTALRRPPFASTTEGSQLGRYSAYPLLVVGDDITTDHISPASAIPPDSLVADFLVARGDDRHDLNVFASRRGNWEVMMRAAFHSKSLVNLLRPGMPVAHTLHVPSGDVQPIWDVAQRYRDAGDPVVLVAGERYGTGSSRDWAAKGQRLLGIRAVLAVSFERIHRSNLIGMGILPLRLPECVTPQTLALKPGDRIEIDANAARIAPRCEISVRVIRADGRVEPLRAIAAIETQLEAALLRDGGVIPSILKKTIAEQTGSTPQAPTVA</sequence>
<evidence type="ECO:0000256" key="5">
    <source>
        <dbReference type="ARBA" id="ARBA00022723"/>
    </source>
</evidence>
<organism evidence="12 13">
    <name type="scientific">Variovorax rhizosphaerae</name>
    <dbReference type="NCBI Taxonomy" id="1836200"/>
    <lineage>
        <taxon>Bacteria</taxon>
        <taxon>Pseudomonadati</taxon>
        <taxon>Pseudomonadota</taxon>
        <taxon>Betaproteobacteria</taxon>
        <taxon>Burkholderiales</taxon>
        <taxon>Comamonadaceae</taxon>
        <taxon>Variovorax</taxon>
    </lineage>
</organism>
<evidence type="ECO:0000259" key="10">
    <source>
        <dbReference type="Pfam" id="PF00330"/>
    </source>
</evidence>
<dbReference type="InterPro" id="IPR018136">
    <property type="entry name" value="Aconitase_4Fe-4S_BS"/>
</dbReference>
<protein>
    <recommendedName>
        <fullName evidence="9">Aconitate hydratase</fullName>
        <shortName evidence="9">Aconitase</shortName>
        <ecNumber evidence="9">4.2.1.3</ecNumber>
    </recommendedName>
</protein>
<keyword evidence="4 9" id="KW-0004">4Fe-4S</keyword>
<dbReference type="EMBL" id="JBBKZT010000021">
    <property type="protein sequence ID" value="MEJ8851305.1"/>
    <property type="molecule type" value="Genomic_DNA"/>
</dbReference>
<evidence type="ECO:0000313" key="13">
    <source>
        <dbReference type="Proteomes" id="UP001385892"/>
    </source>
</evidence>
<dbReference type="PROSITE" id="PS00450">
    <property type="entry name" value="ACONITASE_1"/>
    <property type="match status" value="1"/>
</dbReference>
<gene>
    <name evidence="12" type="primary">acnA</name>
    <name evidence="12" type="ORF">WKW82_32040</name>
</gene>
<feature type="domain" description="Aconitase A/isopropylmalate dehydratase small subunit swivel" evidence="11">
    <location>
        <begin position="670"/>
        <end position="796"/>
    </location>
</feature>
<dbReference type="InterPro" id="IPR000573">
    <property type="entry name" value="AconitaseA/IPMdHydase_ssu_swvl"/>
</dbReference>
<comment type="catalytic activity">
    <reaction evidence="8 9">
        <text>citrate = D-threo-isocitrate</text>
        <dbReference type="Rhea" id="RHEA:10336"/>
        <dbReference type="ChEBI" id="CHEBI:15562"/>
        <dbReference type="ChEBI" id="CHEBI:16947"/>
        <dbReference type="EC" id="4.2.1.3"/>
    </reaction>
</comment>
<evidence type="ECO:0000256" key="7">
    <source>
        <dbReference type="ARBA" id="ARBA00023014"/>
    </source>
</evidence>
<evidence type="ECO:0000256" key="2">
    <source>
        <dbReference type="ARBA" id="ARBA00004717"/>
    </source>
</evidence>
<dbReference type="PRINTS" id="PR00415">
    <property type="entry name" value="ACONITASE"/>
</dbReference>
<evidence type="ECO:0000256" key="8">
    <source>
        <dbReference type="ARBA" id="ARBA00023501"/>
    </source>
</evidence>